<reference evidence="3" key="1">
    <citation type="journal article" date="2022" name="bioRxiv">
        <title>Genomics of Preaxostyla Flagellates Illuminates Evolutionary Transitions and the Path Towards Mitochondrial Loss.</title>
        <authorList>
            <person name="Novak L.V.F."/>
            <person name="Treitli S.C."/>
            <person name="Pyrih J."/>
            <person name="Halakuc P."/>
            <person name="Pipaliya S.V."/>
            <person name="Vacek V."/>
            <person name="Brzon O."/>
            <person name="Soukal P."/>
            <person name="Eme L."/>
            <person name="Dacks J.B."/>
            <person name="Karnkowska A."/>
            <person name="Elias M."/>
            <person name="Hampl V."/>
        </authorList>
    </citation>
    <scope>NUCLEOTIDE SEQUENCE</scope>
    <source>
        <strain evidence="3">RCP-MX</strain>
    </source>
</reference>
<evidence type="ECO:0000313" key="3">
    <source>
        <dbReference type="EMBL" id="KAJ4456342.1"/>
    </source>
</evidence>
<dbReference type="EMBL" id="JAPMOS010000073">
    <property type="protein sequence ID" value="KAJ4456342.1"/>
    <property type="molecule type" value="Genomic_DNA"/>
</dbReference>
<organism evidence="3 4">
    <name type="scientific">Paratrimastix pyriformis</name>
    <dbReference type="NCBI Taxonomy" id="342808"/>
    <lineage>
        <taxon>Eukaryota</taxon>
        <taxon>Metamonada</taxon>
        <taxon>Preaxostyla</taxon>
        <taxon>Paratrimastigidae</taxon>
        <taxon>Paratrimastix</taxon>
    </lineage>
</organism>
<feature type="region of interest" description="Disordered" evidence="1">
    <location>
        <begin position="2075"/>
        <end position="2099"/>
    </location>
</feature>
<keyword evidence="4" id="KW-1185">Reference proteome</keyword>
<dbReference type="CDD" id="cd20335">
    <property type="entry name" value="BRcat_RBR"/>
    <property type="match status" value="1"/>
</dbReference>
<evidence type="ECO:0000256" key="1">
    <source>
        <dbReference type="SAM" id="MobiDB-lite"/>
    </source>
</evidence>
<sequence>MSLSALADLTLTLPTLADLPPALTTRLVDLALTAPGVAPTLAIDSPTLTRVALTGAVAGTCTLTCPRLTRLRLPECPAVHLHQCDMLQVVEALPCAAGLTWDPLPTQGIVHIQAATPAPPVWLPLLAQLRIPCCLAGVQVRTWDQLQALGSGTSVPGLRELAVDLVLSEFEAALVPVSPSLTLGSAITGLQLRWWSCPLAALSPLTIRAPALATLGIDSAAITGLTLFCPRLRSLTIACQELRAVSVAPSPVLSTFRLLGSHDALPAEALTSLFMTHAASLRRVEVRMPAFTPSTFLRTLATAIPGLHALVVRNVDEKQTSEAIEEILRNIFNPPPVEITFLNIPPHNKTAADLTFESPQSCTDATNFIRQNEFDHLDGDTGRKIRILDSTQFVIGKSFAQAGGFVKADASADGYVVQFLWTEGRDEALRQKLFDCRIYPAQTNSVFVRNLDPAQAIQLLRQQLPIASKKADIQAILSSPDSPFVIAEGPKRTQLPQYAAEICGQANTVLVVSSAGALTPWADHVKGQFTRDHHQPGDDSIDTRHGTRIRFMLEEYVIKFALTNPLLEGQPEGDYDRFRLPVGVMILYDFHQRRLLGDLVLALGRKIARARPNFHMVVVITQPQPLFSPEEVFFPMTTPFASKQDLISVLERYIPIAKGNILMFLPWESAWEHSDLDDFAQEVADRPSAKHKFDVERVEWFLPSKARSKPIILFGGYSASATKLLSNPTTVIDCGCRTVRRVDPATRIFSHELVPTSAATALLRAQLADGPGAQVIRLYSPTTSPRPPFLPGVVLDTDMIDVFYLTSKVFGLADSDLFEMPPISNLTVLEPQLGLVDQGTHNLTDRGRLFTSMLFTAMLFEKETLSWRKTYKVPRTSRIFAFVADLLARCPDPILCGLGLYLDFAQSTRVRPPQPLDPASGWLPSTWHCKPRAISICLSCLYPIGRSSAPVNLEVVCRSPDRVAFVSPKSCLLQCRPTPGTGPRYLVALDSHTTTKGTLTLDLVHPLYDLARPPCASVPPPLDMTALPPLPNVGAGLFRRLRAELLKETTPFVRMAHDRARATMEFWAPAAHLPAVQQAVQRVVQFSAQQPDRRRVCFGVGEVQLDIADGGIPVAPPVAMAPCEFRVRAPSCSQSDMEEDADAEKAQIQALLEKKAPAVVVFDNGDLAIPCDSADEMAEVLTKLPGSAPMNWDPRVHPPTVKAATDFITHVATLRPPRGVLSAAAQAEVYIPSNRSDLRKWVSQIAAHYGCRAIDKGATWTTILGPTTIACIQTATSLQHEVNPILFTLPPQFSPQDRDGCWPAPQKRSEFMQRICRSCDDFKTRRAVYPLHSCEQEALRSESGYAKFGQFCREHEQQCTVVLTHDGTWVELSSPETTDVQATVESFTRMMAELMGGERPTTCCVYCASPMLRCLATLPACRAPVACEDLEASDGWPFFLDRSLNSPESSFTSCPTPACTGVVDKTRGWTECRQCHAFVCGQCHTASVEHARLTCEQYQALVAAQKAQAPEKVATDFFAAVTSAARQWVAAHSIDIPPPPMRPNPGLTEGPLLCPAAVRFLKLAGDRPELMSKGFFAFHKTHDPEADIRQGFDPSKRPQAGLAFGSGDYFSLGPYDPAAGGKDTSASASAAVPSAASAVASPARVTVVAFILRSAAPKMVPNCCCVVDNPPDWESSYCLPVGVIPSCLAAGADFLNMLRSCFPKVLLPAITPAQCTKRLRLTFKCPDQPEQPFPFRLEWHCTHGHEDTALVFPPPGLAPHYWQRVAENPTTSLWDIPRGAPALCFRCGEEHLVMPTLRCAHCGATMEATIETPNTKKPLELPSPAAVEPGPIRSTPEGSGLSMLVAIANPPGTALTNCLRELEVGFNRICQYRNLNLRVHYFSQATKEILCDAIKTHRPTVLVLVSHGEWEHQTLHGQSTTDSAKLTSPELIGYLEKAGCLPGSLRAAALCACCSGKTGLALRGRGVHRVVATRDPIMEWEGAKFLSVFVFGLAESGLGDDPAGGPSDQFEKMALEAQRAAHAELTASWKAKATAQSGGAERVVPLGVESQPQVGDTDPAQPGRQALHQGLGGMEITRSSDPAQGDDVVPQTRRPVQQDEPHVCPLIIKAQEWDEFRAAHPWSDPPQPVDAEPSSPGAPPVAPSCAPSASNPYATFW</sequence>
<evidence type="ECO:0000313" key="4">
    <source>
        <dbReference type="Proteomes" id="UP001141327"/>
    </source>
</evidence>
<comment type="caution">
    <text evidence="3">The sequence shown here is derived from an EMBL/GenBank/DDBJ whole genome shotgun (WGS) entry which is preliminary data.</text>
</comment>
<accession>A0ABQ8UAK8</accession>
<keyword evidence="2" id="KW-0732">Signal</keyword>
<dbReference type="Proteomes" id="UP001141327">
    <property type="component" value="Unassembled WGS sequence"/>
</dbReference>
<gene>
    <name evidence="3" type="ORF">PAPYR_8459</name>
</gene>
<dbReference type="InterPro" id="IPR027417">
    <property type="entry name" value="P-loop_NTPase"/>
</dbReference>
<name>A0ABQ8UAK8_9EUKA</name>
<feature type="region of interest" description="Disordered" evidence="1">
    <location>
        <begin position="2118"/>
        <end position="2157"/>
    </location>
</feature>
<feature type="compositionally biased region" description="Low complexity" evidence="1">
    <location>
        <begin position="2143"/>
        <end position="2157"/>
    </location>
</feature>
<feature type="chain" id="PRO_5047088124" evidence="2">
    <location>
        <begin position="18"/>
        <end position="2157"/>
    </location>
</feature>
<dbReference type="Gene3D" id="3.40.50.300">
    <property type="entry name" value="P-loop containing nucleotide triphosphate hydrolases"/>
    <property type="match status" value="1"/>
</dbReference>
<feature type="signal peptide" evidence="2">
    <location>
        <begin position="1"/>
        <end position="17"/>
    </location>
</feature>
<proteinExistence type="predicted"/>
<evidence type="ECO:0000256" key="2">
    <source>
        <dbReference type="SAM" id="SignalP"/>
    </source>
</evidence>
<protein>
    <submittedName>
        <fullName evidence="3">Uncharacterized protein</fullName>
    </submittedName>
</protein>